<comment type="caution">
    <text evidence="2">The sequence shown here is derived from an EMBL/GenBank/DDBJ whole genome shotgun (WGS) entry which is preliminary data.</text>
</comment>
<evidence type="ECO:0000256" key="1">
    <source>
        <dbReference type="SAM" id="MobiDB-lite"/>
    </source>
</evidence>
<dbReference type="AlphaFoldDB" id="A0A645AHL6"/>
<sequence>MRYFRFTQSYPRAIILSSSLGRRSEDDKGKGGGAASGSDPGAQHIVFVHKDWTADPWNVQSDGSPISVGFPAAGASVSQEAAPFEESDRSAGNGSWVFIFYGDVGGANRA</sequence>
<proteinExistence type="predicted"/>
<gene>
    <name evidence="2" type="ORF">SDC9_99445</name>
</gene>
<feature type="region of interest" description="Disordered" evidence="1">
    <location>
        <begin position="21"/>
        <end position="42"/>
    </location>
</feature>
<protein>
    <submittedName>
        <fullName evidence="2">Uncharacterized protein</fullName>
    </submittedName>
</protein>
<evidence type="ECO:0000313" key="2">
    <source>
        <dbReference type="EMBL" id="MPM52685.1"/>
    </source>
</evidence>
<accession>A0A645AHL6</accession>
<name>A0A645AHL6_9ZZZZ</name>
<organism evidence="2">
    <name type="scientific">bioreactor metagenome</name>
    <dbReference type="NCBI Taxonomy" id="1076179"/>
    <lineage>
        <taxon>unclassified sequences</taxon>
        <taxon>metagenomes</taxon>
        <taxon>ecological metagenomes</taxon>
    </lineage>
</organism>
<reference evidence="2" key="1">
    <citation type="submission" date="2019-08" db="EMBL/GenBank/DDBJ databases">
        <authorList>
            <person name="Kucharzyk K."/>
            <person name="Murdoch R.W."/>
            <person name="Higgins S."/>
            <person name="Loffler F."/>
        </authorList>
    </citation>
    <scope>NUCLEOTIDE SEQUENCE</scope>
</reference>
<dbReference type="EMBL" id="VSSQ01013977">
    <property type="protein sequence ID" value="MPM52685.1"/>
    <property type="molecule type" value="Genomic_DNA"/>
</dbReference>